<dbReference type="AlphaFoldDB" id="A0A226NPG7"/>
<protein>
    <submittedName>
        <fullName evidence="2">Uncharacterized protein</fullName>
    </submittedName>
</protein>
<evidence type="ECO:0000256" key="1">
    <source>
        <dbReference type="SAM" id="MobiDB-lite"/>
    </source>
</evidence>
<dbReference type="STRING" id="9009.A0A226NPG7"/>
<feature type="compositionally biased region" description="Basic and acidic residues" evidence="1">
    <location>
        <begin position="134"/>
        <end position="143"/>
    </location>
</feature>
<proteinExistence type="predicted"/>
<gene>
    <name evidence="2" type="ORF">ASZ78_012837</name>
</gene>
<evidence type="ECO:0000313" key="3">
    <source>
        <dbReference type="Proteomes" id="UP000198323"/>
    </source>
</evidence>
<dbReference type="OrthoDB" id="2132119at2759"/>
<dbReference type="EMBL" id="MCFN01000005">
    <property type="protein sequence ID" value="OXB69009.1"/>
    <property type="molecule type" value="Genomic_DNA"/>
</dbReference>
<feature type="region of interest" description="Disordered" evidence="1">
    <location>
        <begin position="52"/>
        <end position="99"/>
    </location>
</feature>
<comment type="caution">
    <text evidence="2">The sequence shown here is derived from an EMBL/GenBank/DDBJ whole genome shotgun (WGS) entry which is preliminary data.</text>
</comment>
<dbReference type="Proteomes" id="UP000198323">
    <property type="component" value="Unassembled WGS sequence"/>
</dbReference>
<sequence length="143" mass="15613">MTKRSKEASEKVYLPQIAVVEEDGREDKATIKCETSPPPTPRAIRMTHTLPSSYHNDARSSLPASLEPESIGLGSVSSSQDSLHKAPKKKGIKSSIGRLFGKKEKARLGQLRGYIETEAAAQESLGLGKLGTQAEKDRRLKKK</sequence>
<feature type="region of interest" description="Disordered" evidence="1">
    <location>
        <begin position="122"/>
        <end position="143"/>
    </location>
</feature>
<reference evidence="2 3" key="1">
    <citation type="submission" date="2016-07" db="EMBL/GenBank/DDBJ databases">
        <title>Disparate Historic Effective Population Sizes Predicted by Modern Levels of Genome Diversity for the Scaled Quail (Callipepla squamata) and the Northern Bobwhite (Colinus virginianus): Inferences from First and Second Generation Draft Genome Assemblies for Sympatric New World Quail.</title>
        <authorList>
            <person name="Oldeschulte D.L."/>
            <person name="Halley Y.A."/>
            <person name="Bhattarai E.K."/>
            <person name="Brashear W.A."/>
            <person name="Hill J."/>
            <person name="Metz R.P."/>
            <person name="Johnson C.D."/>
            <person name="Rollins D."/>
            <person name="Peterson M.J."/>
            <person name="Bickhart D.M."/>
            <person name="Decker J.E."/>
            <person name="Seabury C.M."/>
        </authorList>
    </citation>
    <scope>NUCLEOTIDE SEQUENCE [LARGE SCALE GENOMIC DNA]</scope>
    <source>
        <strain evidence="2 3">Texas</strain>
        <tissue evidence="2">Leg muscle</tissue>
    </source>
</reference>
<organism evidence="2 3">
    <name type="scientific">Callipepla squamata</name>
    <name type="common">Scaled quail</name>
    <dbReference type="NCBI Taxonomy" id="9009"/>
    <lineage>
        <taxon>Eukaryota</taxon>
        <taxon>Metazoa</taxon>
        <taxon>Chordata</taxon>
        <taxon>Craniata</taxon>
        <taxon>Vertebrata</taxon>
        <taxon>Euteleostomi</taxon>
        <taxon>Archelosauria</taxon>
        <taxon>Archosauria</taxon>
        <taxon>Dinosauria</taxon>
        <taxon>Saurischia</taxon>
        <taxon>Theropoda</taxon>
        <taxon>Coelurosauria</taxon>
        <taxon>Aves</taxon>
        <taxon>Neognathae</taxon>
        <taxon>Galloanserae</taxon>
        <taxon>Galliformes</taxon>
        <taxon>Odontophoridae</taxon>
        <taxon>Callipepla</taxon>
    </lineage>
</organism>
<keyword evidence="3" id="KW-1185">Reference proteome</keyword>
<accession>A0A226NPG7</accession>
<feature type="region of interest" description="Disordered" evidence="1">
    <location>
        <begin position="25"/>
        <end position="44"/>
    </location>
</feature>
<evidence type="ECO:0000313" key="2">
    <source>
        <dbReference type="EMBL" id="OXB69009.1"/>
    </source>
</evidence>
<name>A0A226NPG7_CALSU</name>